<dbReference type="CDD" id="cd09272">
    <property type="entry name" value="RNase_HI_RT_Ty1"/>
    <property type="match status" value="1"/>
</dbReference>
<sequence>MTLFYYNKATISIAKNLVYHDRTKHIELNRHFIKEKIEKLAYIPTSSQIANILTKALPRSIFDILKSKMRVNSAHAFIKSVFLTYSESGNPALKEKLQQSSDRCMVQDPASASECQTLSGSIYVANYHIITTSTPKVKLHTKLNLINAEQDYKALSSLLGQIKGFINLDVIADKRHNDDID</sequence>
<evidence type="ECO:0000313" key="1">
    <source>
        <dbReference type="Proteomes" id="UP000515121"/>
    </source>
</evidence>
<evidence type="ECO:0000313" key="2">
    <source>
        <dbReference type="RefSeq" id="XP_022752239.1"/>
    </source>
</evidence>
<accession>A0A6P5ZHM8</accession>
<dbReference type="OrthoDB" id="998494at2759"/>
<dbReference type="RefSeq" id="XP_022752239.1">
    <property type="nucleotide sequence ID" value="XM_022896504.1"/>
</dbReference>
<dbReference type="Proteomes" id="UP000515121">
    <property type="component" value="Unplaced"/>
</dbReference>
<gene>
    <name evidence="2" type="primary">LOC111300944</name>
</gene>
<name>A0A6P5ZHM8_DURZI</name>
<dbReference type="KEGG" id="dzi:111300944"/>
<organism evidence="1 2">
    <name type="scientific">Durio zibethinus</name>
    <name type="common">Durian</name>
    <dbReference type="NCBI Taxonomy" id="66656"/>
    <lineage>
        <taxon>Eukaryota</taxon>
        <taxon>Viridiplantae</taxon>
        <taxon>Streptophyta</taxon>
        <taxon>Embryophyta</taxon>
        <taxon>Tracheophyta</taxon>
        <taxon>Spermatophyta</taxon>
        <taxon>Magnoliopsida</taxon>
        <taxon>eudicotyledons</taxon>
        <taxon>Gunneridae</taxon>
        <taxon>Pentapetalae</taxon>
        <taxon>rosids</taxon>
        <taxon>malvids</taxon>
        <taxon>Malvales</taxon>
        <taxon>Malvaceae</taxon>
        <taxon>Helicteroideae</taxon>
        <taxon>Durio</taxon>
    </lineage>
</organism>
<dbReference type="GeneID" id="111300944"/>
<protein>
    <submittedName>
        <fullName evidence="2">Uncharacterized protein LOC111300944</fullName>
    </submittedName>
</protein>
<dbReference type="AlphaFoldDB" id="A0A6P5ZHM8"/>
<proteinExistence type="predicted"/>
<keyword evidence="1" id="KW-1185">Reference proteome</keyword>
<reference evidence="2" key="1">
    <citation type="submission" date="2025-08" db="UniProtKB">
        <authorList>
            <consortium name="RefSeq"/>
        </authorList>
    </citation>
    <scope>IDENTIFICATION</scope>
    <source>
        <tissue evidence="2">Fruit stalk</tissue>
    </source>
</reference>